<accession>A0A699THR1</accession>
<dbReference type="PANTHER" id="PTHR33710:SF64">
    <property type="entry name" value="ENDONUCLEASE_EXONUCLEASE_PHOSPHATASE DOMAIN-CONTAINING PROTEIN"/>
    <property type="match status" value="1"/>
</dbReference>
<dbReference type="Gene3D" id="3.60.10.10">
    <property type="entry name" value="Endonuclease/exonuclease/phosphatase"/>
    <property type="match status" value="1"/>
</dbReference>
<dbReference type="SUPFAM" id="SSF56219">
    <property type="entry name" value="DNase I-like"/>
    <property type="match status" value="1"/>
</dbReference>
<gene>
    <name evidence="1" type="ORF">Tci_880850</name>
</gene>
<dbReference type="PANTHER" id="PTHR33710">
    <property type="entry name" value="BNAC02G09200D PROTEIN"/>
    <property type="match status" value="1"/>
</dbReference>
<feature type="non-terminal residue" evidence="1">
    <location>
        <position position="1"/>
    </location>
</feature>
<name>A0A699THR1_TANCI</name>
<keyword evidence="1" id="KW-0548">Nucleotidyltransferase</keyword>
<organism evidence="1">
    <name type="scientific">Tanacetum cinerariifolium</name>
    <name type="common">Dalmatian daisy</name>
    <name type="synonym">Chrysanthemum cinerariifolium</name>
    <dbReference type="NCBI Taxonomy" id="118510"/>
    <lineage>
        <taxon>Eukaryota</taxon>
        <taxon>Viridiplantae</taxon>
        <taxon>Streptophyta</taxon>
        <taxon>Embryophyta</taxon>
        <taxon>Tracheophyta</taxon>
        <taxon>Spermatophyta</taxon>
        <taxon>Magnoliopsida</taxon>
        <taxon>eudicotyledons</taxon>
        <taxon>Gunneridae</taxon>
        <taxon>Pentapetalae</taxon>
        <taxon>asterids</taxon>
        <taxon>campanulids</taxon>
        <taxon>Asterales</taxon>
        <taxon>Asteraceae</taxon>
        <taxon>Asteroideae</taxon>
        <taxon>Anthemideae</taxon>
        <taxon>Anthemidinae</taxon>
        <taxon>Tanacetum</taxon>
    </lineage>
</organism>
<sequence>TRVWIKADKKEFFCSFVYAHNYYIHRRPLWNGLCLHKNYINNRPWCLLGDFNASLYVDDTSIGPSSLDITMSEFKECVETMEVMDVQRMGLHFTWNQKPKGKDGILRKLEHVLANLEFQDRFMGAHVMFKPYRISDHSPSVLSIPSLVMVKPKPFKFFNIVILDKRFKDVVRKGWSSYVSSFDMFRVVKMLKGLKKHIQKMMYDKGNLHTNVIIFVRT</sequence>
<proteinExistence type="predicted"/>
<protein>
    <submittedName>
        <fullName evidence="1">RNA-directed DNA polymerase, eukaryota, reverse transcriptase zinc-binding domain protein</fullName>
    </submittedName>
</protein>
<comment type="caution">
    <text evidence="1">The sequence shown here is derived from an EMBL/GenBank/DDBJ whole genome shotgun (WGS) entry which is preliminary data.</text>
</comment>
<dbReference type="InterPro" id="IPR036691">
    <property type="entry name" value="Endo/exonu/phosph_ase_sf"/>
</dbReference>
<feature type="non-terminal residue" evidence="1">
    <location>
        <position position="218"/>
    </location>
</feature>
<dbReference type="AlphaFoldDB" id="A0A699THR1"/>
<evidence type="ECO:0000313" key="1">
    <source>
        <dbReference type="EMBL" id="GFD08881.1"/>
    </source>
</evidence>
<reference evidence="1" key="1">
    <citation type="journal article" date="2019" name="Sci. Rep.">
        <title>Draft genome of Tanacetum cinerariifolium, the natural source of mosquito coil.</title>
        <authorList>
            <person name="Yamashiro T."/>
            <person name="Shiraishi A."/>
            <person name="Satake H."/>
            <person name="Nakayama K."/>
        </authorList>
    </citation>
    <scope>NUCLEOTIDE SEQUENCE</scope>
</reference>
<dbReference type="EMBL" id="BKCJ011241497">
    <property type="protein sequence ID" value="GFD08881.1"/>
    <property type="molecule type" value="Genomic_DNA"/>
</dbReference>
<keyword evidence="1" id="KW-0695">RNA-directed DNA polymerase</keyword>
<keyword evidence="1" id="KW-0808">Transferase</keyword>
<dbReference type="GO" id="GO:0003964">
    <property type="term" value="F:RNA-directed DNA polymerase activity"/>
    <property type="evidence" value="ECO:0007669"/>
    <property type="project" value="UniProtKB-KW"/>
</dbReference>